<feature type="transmembrane region" description="Helical" evidence="1">
    <location>
        <begin position="122"/>
        <end position="142"/>
    </location>
</feature>
<accession>A0AAU9IUZ4</accession>
<evidence type="ECO:0000256" key="1">
    <source>
        <dbReference type="SAM" id="Phobius"/>
    </source>
</evidence>
<feature type="transmembrane region" description="Helical" evidence="1">
    <location>
        <begin position="82"/>
        <end position="115"/>
    </location>
</feature>
<dbReference type="AlphaFoldDB" id="A0AAU9IUZ4"/>
<keyword evidence="1" id="KW-0472">Membrane</keyword>
<comment type="caution">
    <text evidence="2">The sequence shown here is derived from an EMBL/GenBank/DDBJ whole genome shotgun (WGS) entry which is preliminary data.</text>
</comment>
<name>A0AAU9IUZ4_9CILI</name>
<evidence type="ECO:0008006" key="4">
    <source>
        <dbReference type="Google" id="ProtNLM"/>
    </source>
</evidence>
<keyword evidence="1" id="KW-1133">Transmembrane helix</keyword>
<dbReference type="EMBL" id="CAJZBQ010000021">
    <property type="protein sequence ID" value="CAG9318667.1"/>
    <property type="molecule type" value="Genomic_DNA"/>
</dbReference>
<sequence>MKEDKDTPLQPEENELYRVRTQENTEHINSEDLSPNAQRITSETDELNFQPISLDHPLDFKQKSESNAVYSSIIGYAKFTRWYSIIDCLICLIFLISEFYYLVLLIFVPIIGYLAGYHLNKLLLTGYIIYEVIISVIRVLIIPISNFLLFKVLTTMTVIFTFFIVLFLIRFYRHLGKINEEEKQEIHVLLHKRIKSHEIPKKEFN</sequence>
<reference evidence="2" key="1">
    <citation type="submission" date="2021-09" db="EMBL/GenBank/DDBJ databases">
        <authorList>
            <consortium name="AG Swart"/>
            <person name="Singh M."/>
            <person name="Singh A."/>
            <person name="Seah K."/>
            <person name="Emmerich C."/>
        </authorList>
    </citation>
    <scope>NUCLEOTIDE SEQUENCE</scope>
    <source>
        <strain evidence="2">ATCC30299</strain>
    </source>
</reference>
<organism evidence="2 3">
    <name type="scientific">Blepharisma stoltei</name>
    <dbReference type="NCBI Taxonomy" id="1481888"/>
    <lineage>
        <taxon>Eukaryota</taxon>
        <taxon>Sar</taxon>
        <taxon>Alveolata</taxon>
        <taxon>Ciliophora</taxon>
        <taxon>Postciliodesmatophora</taxon>
        <taxon>Heterotrichea</taxon>
        <taxon>Heterotrichida</taxon>
        <taxon>Blepharismidae</taxon>
        <taxon>Blepharisma</taxon>
    </lineage>
</organism>
<gene>
    <name evidence="2" type="ORF">BSTOLATCC_MIC22037</name>
</gene>
<dbReference type="Proteomes" id="UP001162131">
    <property type="component" value="Unassembled WGS sequence"/>
</dbReference>
<keyword evidence="3" id="KW-1185">Reference proteome</keyword>
<protein>
    <recommendedName>
        <fullName evidence="4">RDD domain-containing protein</fullName>
    </recommendedName>
</protein>
<evidence type="ECO:0000313" key="3">
    <source>
        <dbReference type="Proteomes" id="UP001162131"/>
    </source>
</evidence>
<feature type="transmembrane region" description="Helical" evidence="1">
    <location>
        <begin position="148"/>
        <end position="169"/>
    </location>
</feature>
<keyword evidence="1" id="KW-0812">Transmembrane</keyword>
<evidence type="ECO:0000313" key="2">
    <source>
        <dbReference type="EMBL" id="CAG9318667.1"/>
    </source>
</evidence>
<proteinExistence type="predicted"/>